<dbReference type="Gene3D" id="3.40.50.1820">
    <property type="entry name" value="alpha/beta hydrolase"/>
    <property type="match status" value="1"/>
</dbReference>
<dbReference type="InterPro" id="IPR002018">
    <property type="entry name" value="CarbesteraseB"/>
</dbReference>
<dbReference type="EnsemblMetazoa" id="MESCA010565-RA">
    <property type="protein sequence ID" value="MESCA010565-PA"/>
    <property type="gene ID" value="MESCA010565"/>
</dbReference>
<feature type="region of interest" description="Disordered" evidence="2">
    <location>
        <begin position="1"/>
        <end position="43"/>
    </location>
</feature>
<dbReference type="PANTHER" id="PTHR11559">
    <property type="entry name" value="CARBOXYLESTERASE"/>
    <property type="match status" value="1"/>
</dbReference>
<dbReference type="EMBL" id="CAQQ02101247">
    <property type="status" value="NOT_ANNOTATED_CDS"/>
    <property type="molecule type" value="Genomic_DNA"/>
</dbReference>
<evidence type="ECO:0000313" key="4">
    <source>
        <dbReference type="EnsemblMetazoa" id="MESCA010565-PA"/>
    </source>
</evidence>
<evidence type="ECO:0000313" key="5">
    <source>
        <dbReference type="Proteomes" id="UP000015102"/>
    </source>
</evidence>
<dbReference type="PROSITE" id="PS00941">
    <property type="entry name" value="CARBOXYLESTERASE_B_2"/>
    <property type="match status" value="1"/>
</dbReference>
<evidence type="ECO:0000259" key="3">
    <source>
        <dbReference type="Pfam" id="PF00135"/>
    </source>
</evidence>
<organism evidence="4 5">
    <name type="scientific">Megaselia scalaris</name>
    <name type="common">Humpbacked fly</name>
    <name type="synonym">Phora scalaris</name>
    <dbReference type="NCBI Taxonomy" id="36166"/>
    <lineage>
        <taxon>Eukaryota</taxon>
        <taxon>Metazoa</taxon>
        <taxon>Ecdysozoa</taxon>
        <taxon>Arthropoda</taxon>
        <taxon>Hexapoda</taxon>
        <taxon>Insecta</taxon>
        <taxon>Pterygota</taxon>
        <taxon>Neoptera</taxon>
        <taxon>Endopterygota</taxon>
        <taxon>Diptera</taxon>
        <taxon>Brachycera</taxon>
        <taxon>Muscomorpha</taxon>
        <taxon>Platypezoidea</taxon>
        <taxon>Phoridae</taxon>
        <taxon>Megaseliini</taxon>
        <taxon>Megaselia</taxon>
    </lineage>
</organism>
<feature type="domain" description="Carboxylesterase type B" evidence="3">
    <location>
        <begin position="9"/>
        <end position="92"/>
    </location>
</feature>
<reference evidence="4" key="2">
    <citation type="submission" date="2015-06" db="UniProtKB">
        <authorList>
            <consortium name="EnsemblMetazoa"/>
        </authorList>
    </citation>
    <scope>IDENTIFICATION</scope>
</reference>
<protein>
    <recommendedName>
        <fullName evidence="3">Carboxylesterase type B domain-containing protein</fullName>
    </recommendedName>
</protein>
<keyword evidence="1" id="KW-0325">Glycoprotein</keyword>
<dbReference type="InterPro" id="IPR019819">
    <property type="entry name" value="Carboxylesterase_B_CS"/>
</dbReference>
<reference evidence="5" key="1">
    <citation type="submission" date="2013-02" db="EMBL/GenBank/DDBJ databases">
        <authorList>
            <person name="Hughes D."/>
        </authorList>
    </citation>
    <scope>NUCLEOTIDE SEQUENCE</scope>
    <source>
        <strain>Durham</strain>
        <strain evidence="5">NC isolate 2 -- Noor lab</strain>
    </source>
</reference>
<dbReference type="HOGENOM" id="CLU_2405688_0_0_1"/>
<dbReference type="AlphaFoldDB" id="T1H2V9"/>
<dbReference type="EMBL" id="CAQQ02101248">
    <property type="status" value="NOT_ANNOTATED_CDS"/>
    <property type="molecule type" value="Genomic_DNA"/>
</dbReference>
<evidence type="ECO:0000256" key="2">
    <source>
        <dbReference type="SAM" id="MobiDB-lite"/>
    </source>
</evidence>
<dbReference type="Proteomes" id="UP000015102">
    <property type="component" value="Unassembled WGS sequence"/>
</dbReference>
<dbReference type="InterPro" id="IPR029058">
    <property type="entry name" value="AB_hydrolase_fold"/>
</dbReference>
<accession>T1H2V9</accession>
<evidence type="ECO:0000256" key="1">
    <source>
        <dbReference type="ARBA" id="ARBA00023180"/>
    </source>
</evidence>
<name>T1H2V9_MEGSC</name>
<dbReference type="Pfam" id="PF00135">
    <property type="entry name" value="COesterase"/>
    <property type="match status" value="1"/>
</dbReference>
<sequence>MNHQNFTDSPKPFPPWKGIRSAKKDGSKCTKCYGSKPDDPTEGSEDCLFLNVYTPPLKRISKHGLPVIVWIHGGSWLGGSNDHKIYGPDFLLN</sequence>
<proteinExistence type="predicted"/>
<keyword evidence="5" id="KW-1185">Reference proteome</keyword>
<dbReference type="InterPro" id="IPR050309">
    <property type="entry name" value="Type-B_Carboxylest/Lipase"/>
</dbReference>
<dbReference type="STRING" id="36166.T1H2V9"/>
<dbReference type="SUPFAM" id="SSF53474">
    <property type="entry name" value="alpha/beta-Hydrolases"/>
    <property type="match status" value="1"/>
</dbReference>